<sequence length="128" mass="14375">MKNTTEPNTRITAIPAPYLHTDIQALLDTHAVRIDETAKGHGSWNHPDVVILRRAIRAWLRHFDLLTHHGHAIPLYWLHDWLTHGRYVGPRTPNPDAAWAAHQTLVSALNQPNSGLGIVPKRSTQLAS</sequence>
<accession>A0A641AN54</accession>
<evidence type="ECO:0000313" key="2">
    <source>
        <dbReference type="Proteomes" id="UP001515100"/>
    </source>
</evidence>
<dbReference type="OrthoDB" id="10002034at2"/>
<dbReference type="AlphaFoldDB" id="A0A641AN54"/>
<proteinExistence type="predicted"/>
<comment type="caution">
    <text evidence="1">The sequence shown here is derived from an EMBL/GenBank/DDBJ whole genome shotgun (WGS) entry which is preliminary data.</text>
</comment>
<evidence type="ECO:0000313" key="1">
    <source>
        <dbReference type="EMBL" id="KAA1378553.1"/>
    </source>
</evidence>
<keyword evidence="2" id="KW-1185">Reference proteome</keyword>
<organism evidence="1 2">
    <name type="scientific">Aeromicrobium fastidiosum</name>
    <dbReference type="NCBI Taxonomy" id="52699"/>
    <lineage>
        <taxon>Bacteria</taxon>
        <taxon>Bacillati</taxon>
        <taxon>Actinomycetota</taxon>
        <taxon>Actinomycetes</taxon>
        <taxon>Propionibacteriales</taxon>
        <taxon>Nocardioidaceae</taxon>
        <taxon>Aeromicrobium</taxon>
    </lineage>
</organism>
<dbReference type="Proteomes" id="UP001515100">
    <property type="component" value="Unassembled WGS sequence"/>
</dbReference>
<dbReference type="EMBL" id="SDPP02000002">
    <property type="protein sequence ID" value="KAA1378553.1"/>
    <property type="molecule type" value="Genomic_DNA"/>
</dbReference>
<protein>
    <submittedName>
        <fullName evidence="1">Uncharacterized protein</fullName>
    </submittedName>
</protein>
<dbReference type="RefSeq" id="WP_129182434.1">
    <property type="nucleotide sequence ID" value="NZ_JAGIOG010000001.1"/>
</dbReference>
<gene>
    <name evidence="1" type="ORF">ESP62_009415</name>
</gene>
<name>A0A641AN54_9ACTN</name>
<reference evidence="1" key="1">
    <citation type="submission" date="2019-09" db="EMBL/GenBank/DDBJ databases">
        <authorList>
            <person name="Li J."/>
        </authorList>
    </citation>
    <scope>NUCLEOTIDE SEQUENCE [LARGE SCALE GENOMIC DNA]</scope>
    <source>
        <strain evidence="1">NRBC 14897</strain>
    </source>
</reference>